<evidence type="ECO:0000313" key="1">
    <source>
        <dbReference type="EMBL" id="GFD13468.1"/>
    </source>
</evidence>
<name>A0A699TWN1_TANCI</name>
<sequence length="123" mass="14486">MAVTLVYISTSIAKDKDVRLQEELDEEKRQRMARVHEATQSFTKEEWENIKARVKAHEELTQRLQQLRRYSFDELKNLFETTIRRVNTFVAIESEVDKAVPKFTARSLKRGAEEELDQGSSKR</sequence>
<dbReference type="EMBL" id="BKCJ011272762">
    <property type="protein sequence ID" value="GFD13468.1"/>
    <property type="molecule type" value="Genomic_DNA"/>
</dbReference>
<proteinExistence type="predicted"/>
<organism evidence="1">
    <name type="scientific">Tanacetum cinerariifolium</name>
    <name type="common">Dalmatian daisy</name>
    <name type="synonym">Chrysanthemum cinerariifolium</name>
    <dbReference type="NCBI Taxonomy" id="118510"/>
    <lineage>
        <taxon>Eukaryota</taxon>
        <taxon>Viridiplantae</taxon>
        <taxon>Streptophyta</taxon>
        <taxon>Embryophyta</taxon>
        <taxon>Tracheophyta</taxon>
        <taxon>Spermatophyta</taxon>
        <taxon>Magnoliopsida</taxon>
        <taxon>eudicotyledons</taxon>
        <taxon>Gunneridae</taxon>
        <taxon>Pentapetalae</taxon>
        <taxon>asterids</taxon>
        <taxon>campanulids</taxon>
        <taxon>Asterales</taxon>
        <taxon>Asteraceae</taxon>
        <taxon>Asteroideae</taxon>
        <taxon>Anthemideae</taxon>
        <taxon>Anthemidinae</taxon>
        <taxon>Tanacetum</taxon>
    </lineage>
</organism>
<gene>
    <name evidence="1" type="ORF">Tci_885437</name>
</gene>
<comment type="caution">
    <text evidence="1">The sequence shown here is derived from an EMBL/GenBank/DDBJ whole genome shotgun (WGS) entry which is preliminary data.</text>
</comment>
<dbReference type="AlphaFoldDB" id="A0A699TWN1"/>
<accession>A0A699TWN1</accession>
<protein>
    <submittedName>
        <fullName evidence="1">Uncharacterized protein</fullName>
    </submittedName>
</protein>
<reference evidence="1" key="1">
    <citation type="journal article" date="2019" name="Sci. Rep.">
        <title>Draft genome of Tanacetum cinerariifolium, the natural source of mosquito coil.</title>
        <authorList>
            <person name="Yamashiro T."/>
            <person name="Shiraishi A."/>
            <person name="Satake H."/>
            <person name="Nakayama K."/>
        </authorList>
    </citation>
    <scope>NUCLEOTIDE SEQUENCE</scope>
</reference>